<proteinExistence type="predicted"/>
<gene>
    <name evidence="1" type="ORF">ANTHELSMS3_04834</name>
</gene>
<dbReference type="PANTHER" id="PTHR35004:SF7">
    <property type="entry name" value="INTEGRASE PROTEIN"/>
    <property type="match status" value="1"/>
</dbReference>
<keyword evidence="2" id="KW-1185">Reference proteome</keyword>
<dbReference type="EMBL" id="CP022541">
    <property type="protein sequence ID" value="ASP23228.1"/>
    <property type="molecule type" value="Genomic_DNA"/>
</dbReference>
<dbReference type="KEGG" id="aht:ANTHELSMS3_04834"/>
<evidence type="ECO:0000313" key="2">
    <source>
        <dbReference type="Proteomes" id="UP000203589"/>
    </source>
</evidence>
<reference evidence="1 2" key="1">
    <citation type="submission" date="2017-07" db="EMBL/GenBank/DDBJ databases">
        <title>Genome Sequence of Antarctobacter heliothermus Strain SMS3 Isolated from a culture of the Diatom Skeletonema marinoi.</title>
        <authorList>
            <person name="Topel M."/>
            <person name="Pinder M.I.M."/>
            <person name="Johansson O.N."/>
            <person name="Kourtchenko O."/>
            <person name="Godhe A."/>
            <person name="Clarke A.K."/>
        </authorList>
    </citation>
    <scope>NUCLEOTIDE SEQUENCE [LARGE SCALE GENOMIC DNA]</scope>
    <source>
        <strain evidence="1 2">SMS3</strain>
        <plasmid evidence="2">Plasmid psms3-1</plasmid>
    </source>
</reference>
<accession>A0A222EAY8</accession>
<dbReference type="PANTHER" id="PTHR35004">
    <property type="entry name" value="TRANSPOSASE RV3428C-RELATED"/>
    <property type="match status" value="1"/>
</dbReference>
<organism evidence="1 2">
    <name type="scientific">Antarctobacter heliothermus</name>
    <dbReference type="NCBI Taxonomy" id="74033"/>
    <lineage>
        <taxon>Bacteria</taxon>
        <taxon>Pseudomonadati</taxon>
        <taxon>Pseudomonadota</taxon>
        <taxon>Alphaproteobacteria</taxon>
        <taxon>Rhodobacterales</taxon>
        <taxon>Roseobacteraceae</taxon>
        <taxon>Antarctobacter</taxon>
    </lineage>
</organism>
<dbReference type="AlphaFoldDB" id="A0A222EAY8"/>
<keyword evidence="1" id="KW-0614">Plasmid</keyword>
<geneLocation type="plasmid" evidence="2">
    <name>psms3-1</name>
</geneLocation>
<evidence type="ECO:0000313" key="1">
    <source>
        <dbReference type="EMBL" id="ASP23228.1"/>
    </source>
</evidence>
<sequence>MRALPKARLPSPARVATSTEVFHHLCSAGVFQPRHLRGAVLGLVLTEQPDKADGGYDAVRRYAASWSKEEQEASAAAYVPLSFDPGETYQFDWSHEIVVIDGATTTVKVAHVRLCHSRMLFVRAYPRETQEMVIDAHDKAFAFFRGACARGI</sequence>
<protein>
    <submittedName>
        <fullName evidence="1">Integrase core domain protein</fullName>
    </submittedName>
</protein>
<dbReference type="Proteomes" id="UP000203589">
    <property type="component" value="Plasmid pSMS3-1"/>
</dbReference>
<name>A0A222EAY8_9RHOB</name>